<organism evidence="1 2">
    <name type="scientific">Reichenbachiella carrageenanivorans</name>
    <dbReference type="NCBI Taxonomy" id="2979869"/>
    <lineage>
        <taxon>Bacteria</taxon>
        <taxon>Pseudomonadati</taxon>
        <taxon>Bacteroidota</taxon>
        <taxon>Cytophagia</taxon>
        <taxon>Cytophagales</taxon>
        <taxon>Reichenbachiellaceae</taxon>
        <taxon>Reichenbachiella</taxon>
    </lineage>
</organism>
<protein>
    <submittedName>
        <fullName evidence="1">Uncharacterized protein</fullName>
    </submittedName>
</protein>
<keyword evidence="2" id="KW-1185">Reference proteome</keyword>
<dbReference type="RefSeq" id="WP_263049649.1">
    <property type="nucleotide sequence ID" value="NZ_CP106735.1"/>
</dbReference>
<evidence type="ECO:0000313" key="2">
    <source>
        <dbReference type="Proteomes" id="UP001062165"/>
    </source>
</evidence>
<dbReference type="Proteomes" id="UP001062165">
    <property type="component" value="Chromosome"/>
</dbReference>
<proteinExistence type="predicted"/>
<name>A0ABY6CVG6_9BACT</name>
<accession>A0ABY6CVG6</accession>
<sequence>MFSVSGSVLAVEESDEKFSERLDKVTVYFPHEESCSANIYLDNNEEIEGLINHYADGALCSSVYDYMDDIKTDVDHKSSKLLCHDVVLKQENGSYKTYTLCETAVFVLNKNERYNYTVEWSNGEHTSGDFKTGDGGSYTRICITNERRVYRH</sequence>
<dbReference type="EMBL" id="CP106735">
    <property type="protein sequence ID" value="UXX77902.1"/>
    <property type="molecule type" value="Genomic_DNA"/>
</dbReference>
<gene>
    <name evidence="1" type="ORF">N7E81_11035</name>
</gene>
<reference evidence="1" key="1">
    <citation type="submission" date="2022-10" db="EMBL/GenBank/DDBJ databases">
        <title>Comparative genomics and taxonomic characterization of three novel marine species of genus Reichenbachiella exhibiting antioxidant and polysaccharide degradation activities.</title>
        <authorList>
            <person name="Muhammad N."/>
            <person name="Lee Y.-J."/>
            <person name="Ko J."/>
            <person name="Kim S.-G."/>
        </authorList>
    </citation>
    <scope>NUCLEOTIDE SEQUENCE</scope>
    <source>
        <strain evidence="1">Wsw4-B4</strain>
    </source>
</reference>
<evidence type="ECO:0000313" key="1">
    <source>
        <dbReference type="EMBL" id="UXX77902.1"/>
    </source>
</evidence>